<dbReference type="PANTHER" id="PTHR46825">
    <property type="entry name" value="D-ALANYL-D-ALANINE-CARBOXYPEPTIDASE/ENDOPEPTIDASE AMPH"/>
    <property type="match status" value="1"/>
</dbReference>
<dbReference type="InterPro" id="IPR050491">
    <property type="entry name" value="AmpC-like"/>
</dbReference>
<dbReference type="PANTHER" id="PTHR46825:SF7">
    <property type="entry name" value="D-ALANYL-D-ALANINE CARBOXYPEPTIDASE"/>
    <property type="match status" value="1"/>
</dbReference>
<feature type="signal peptide" evidence="1">
    <location>
        <begin position="1"/>
        <end position="19"/>
    </location>
</feature>
<dbReference type="Proteomes" id="UP000254893">
    <property type="component" value="Unassembled WGS sequence"/>
</dbReference>
<evidence type="ECO:0000256" key="1">
    <source>
        <dbReference type="SAM" id="SignalP"/>
    </source>
</evidence>
<gene>
    <name evidence="3" type="ORF">NCTC11388_02432</name>
</gene>
<sequence>MKSLLLLVFILLTGSICCAQTIRKERLDSVLNHIEHYNQSLGNVSVYKDGKEVYNRSFGQSKVRDLSFDEHTSYQIGSVTKLVTSVLLWKLVEQGKLNLEEKLSTYFPDVPNADKIHLSQILSHNSGLGDYTSIGEGEPWLTEKRSVDSILNVIRHEKPLFEPGTDMRYSNSGFYLLTKIVEKLYKKPYAKIVEKEIVKPLKLKDFRSFDNYNNNYFRSYRYVNEWIEVPDFYPQNIIGVGDILATPRDLNNFLEGLFAGKLLKKETLEKMKAGKDNNGFGKGFMYIPYKKNVFLGHGGDTYGTHTLAGYNVSDKIAISITINGQRYEHNAVYIAILGAIYDPELKLPEFETNVLKLSPEQLKQYEGVYSSADFPLKIKIFQEEGELYGQADGQGAFPLTCYKEDKFMFEAAEIYMDFSPAQDSMFYRQRSNEVNFKRLKTESVKE</sequence>
<dbReference type="EMBL" id="UGYW01000002">
    <property type="protein sequence ID" value="SUJ15083.1"/>
    <property type="molecule type" value="Genomic_DNA"/>
</dbReference>
<dbReference type="EC" id="3.4.16.4" evidence="3"/>
<keyword evidence="3" id="KW-0378">Hydrolase</keyword>
<keyword evidence="1" id="KW-0732">Signal</keyword>
<dbReference type="GO" id="GO:0009002">
    <property type="term" value="F:serine-type D-Ala-D-Ala carboxypeptidase activity"/>
    <property type="evidence" value="ECO:0007669"/>
    <property type="project" value="UniProtKB-EC"/>
</dbReference>
<dbReference type="Gene3D" id="3.40.710.10">
    <property type="entry name" value="DD-peptidase/beta-lactamase superfamily"/>
    <property type="match status" value="1"/>
</dbReference>
<dbReference type="AlphaFoldDB" id="A0A380C8E4"/>
<keyword evidence="3" id="KW-0645">Protease</keyword>
<protein>
    <submittedName>
        <fullName evidence="3">D-alanyl-D-alanine carboxypeptidase</fullName>
        <ecNumber evidence="3">3.4.16.4</ecNumber>
    </submittedName>
</protein>
<organism evidence="3 4">
    <name type="scientific">Sphingobacterium spiritivorum</name>
    <name type="common">Flavobacterium spiritivorum</name>
    <dbReference type="NCBI Taxonomy" id="258"/>
    <lineage>
        <taxon>Bacteria</taxon>
        <taxon>Pseudomonadati</taxon>
        <taxon>Bacteroidota</taxon>
        <taxon>Sphingobacteriia</taxon>
        <taxon>Sphingobacteriales</taxon>
        <taxon>Sphingobacteriaceae</taxon>
        <taxon>Sphingobacterium</taxon>
    </lineage>
</organism>
<dbReference type="RefSeq" id="WP_115170303.1">
    <property type="nucleotide sequence ID" value="NZ_UGYW01000002.1"/>
</dbReference>
<evidence type="ECO:0000313" key="3">
    <source>
        <dbReference type="EMBL" id="SUJ15083.1"/>
    </source>
</evidence>
<reference evidence="3 4" key="1">
    <citation type="submission" date="2018-06" db="EMBL/GenBank/DDBJ databases">
        <authorList>
            <consortium name="Pathogen Informatics"/>
            <person name="Doyle S."/>
        </authorList>
    </citation>
    <scope>NUCLEOTIDE SEQUENCE [LARGE SCALE GENOMIC DNA]</scope>
    <source>
        <strain evidence="3 4">NCTC11388</strain>
    </source>
</reference>
<dbReference type="Pfam" id="PF00144">
    <property type="entry name" value="Beta-lactamase"/>
    <property type="match status" value="1"/>
</dbReference>
<keyword evidence="3" id="KW-0121">Carboxypeptidase</keyword>
<name>A0A380C8E4_SPHSI</name>
<evidence type="ECO:0000313" key="4">
    <source>
        <dbReference type="Proteomes" id="UP000254893"/>
    </source>
</evidence>
<dbReference type="SUPFAM" id="SSF56601">
    <property type="entry name" value="beta-lactamase/transpeptidase-like"/>
    <property type="match status" value="1"/>
</dbReference>
<proteinExistence type="predicted"/>
<evidence type="ECO:0000259" key="2">
    <source>
        <dbReference type="Pfam" id="PF00144"/>
    </source>
</evidence>
<dbReference type="InterPro" id="IPR012338">
    <property type="entry name" value="Beta-lactam/transpept-like"/>
</dbReference>
<feature type="domain" description="Beta-lactamase-related" evidence="2">
    <location>
        <begin position="43"/>
        <end position="331"/>
    </location>
</feature>
<dbReference type="InterPro" id="IPR001466">
    <property type="entry name" value="Beta-lactam-related"/>
</dbReference>
<accession>A0A380C8E4</accession>
<feature type="chain" id="PRO_5016806036" evidence="1">
    <location>
        <begin position="20"/>
        <end position="446"/>
    </location>
</feature>